<dbReference type="InterPro" id="IPR001680">
    <property type="entry name" value="WD40_rpt"/>
</dbReference>
<dbReference type="InterPro" id="IPR015943">
    <property type="entry name" value="WD40/YVTN_repeat-like_dom_sf"/>
</dbReference>
<dbReference type="PROSITE" id="PS50082">
    <property type="entry name" value="WD_REPEATS_2"/>
    <property type="match status" value="2"/>
</dbReference>
<name>X6LFV5_RETFI</name>
<keyword evidence="5" id="KW-1185">Reference proteome</keyword>
<dbReference type="SMART" id="SM00320">
    <property type="entry name" value="WD40"/>
    <property type="match status" value="2"/>
</dbReference>
<dbReference type="EMBL" id="ASPP01043416">
    <property type="protein sequence ID" value="ETN99624.1"/>
    <property type="molecule type" value="Genomic_DNA"/>
</dbReference>
<feature type="non-terminal residue" evidence="4">
    <location>
        <position position="131"/>
    </location>
</feature>
<reference evidence="4 5" key="1">
    <citation type="journal article" date="2013" name="Curr. Biol.">
        <title>The Genome of the Foraminiferan Reticulomyxa filosa.</title>
        <authorList>
            <person name="Glockner G."/>
            <person name="Hulsmann N."/>
            <person name="Schleicher M."/>
            <person name="Noegel A.A."/>
            <person name="Eichinger L."/>
            <person name="Gallinger C."/>
            <person name="Pawlowski J."/>
            <person name="Sierra R."/>
            <person name="Euteneuer U."/>
            <person name="Pillet L."/>
            <person name="Moustafa A."/>
            <person name="Platzer M."/>
            <person name="Groth M."/>
            <person name="Szafranski K."/>
            <person name="Schliwa M."/>
        </authorList>
    </citation>
    <scope>NUCLEOTIDE SEQUENCE [LARGE SCALE GENOMIC DNA]</scope>
</reference>
<dbReference type="PANTHER" id="PTHR22847">
    <property type="entry name" value="WD40 REPEAT PROTEIN"/>
    <property type="match status" value="1"/>
</dbReference>
<evidence type="ECO:0000256" key="3">
    <source>
        <dbReference type="PROSITE-ProRule" id="PRU00221"/>
    </source>
</evidence>
<dbReference type="PROSITE" id="PS00678">
    <property type="entry name" value="WD_REPEATS_1"/>
    <property type="match status" value="2"/>
</dbReference>
<comment type="caution">
    <text evidence="4">The sequence shown here is derived from an EMBL/GenBank/DDBJ whole genome shotgun (WGS) entry which is preliminary data.</text>
</comment>
<dbReference type="AlphaFoldDB" id="X6LFV5"/>
<dbReference type="Pfam" id="PF00400">
    <property type="entry name" value="WD40"/>
    <property type="match status" value="2"/>
</dbReference>
<feature type="repeat" description="WD" evidence="3">
    <location>
        <begin position="105"/>
        <end position="131"/>
    </location>
</feature>
<evidence type="ECO:0000313" key="5">
    <source>
        <dbReference type="Proteomes" id="UP000023152"/>
    </source>
</evidence>
<organism evidence="4 5">
    <name type="scientific">Reticulomyxa filosa</name>
    <dbReference type="NCBI Taxonomy" id="46433"/>
    <lineage>
        <taxon>Eukaryota</taxon>
        <taxon>Sar</taxon>
        <taxon>Rhizaria</taxon>
        <taxon>Retaria</taxon>
        <taxon>Foraminifera</taxon>
        <taxon>Monothalamids</taxon>
        <taxon>Reticulomyxidae</taxon>
        <taxon>Reticulomyxa</taxon>
    </lineage>
</organism>
<protein>
    <submittedName>
        <fullName evidence="4">Uncharacterized protein</fullName>
    </submittedName>
</protein>
<proteinExistence type="predicted"/>
<gene>
    <name evidence="4" type="ORF">RFI_37846</name>
</gene>
<dbReference type="InterPro" id="IPR019775">
    <property type="entry name" value="WD40_repeat_CS"/>
</dbReference>
<keyword evidence="1 3" id="KW-0853">WD repeat</keyword>
<accession>X6LFV5</accession>
<dbReference type="OrthoDB" id="60955at2759"/>
<dbReference type="PROSITE" id="PS50294">
    <property type="entry name" value="WD_REPEATS_REGION"/>
    <property type="match status" value="1"/>
</dbReference>
<dbReference type="GO" id="GO:1990234">
    <property type="term" value="C:transferase complex"/>
    <property type="evidence" value="ECO:0007669"/>
    <property type="project" value="UniProtKB-ARBA"/>
</dbReference>
<evidence type="ECO:0000256" key="1">
    <source>
        <dbReference type="ARBA" id="ARBA00022574"/>
    </source>
</evidence>
<dbReference type="InterPro" id="IPR036322">
    <property type="entry name" value="WD40_repeat_dom_sf"/>
</dbReference>
<dbReference type="Proteomes" id="UP000023152">
    <property type="component" value="Unassembled WGS sequence"/>
</dbReference>
<evidence type="ECO:0000313" key="4">
    <source>
        <dbReference type="EMBL" id="ETN99624.1"/>
    </source>
</evidence>
<keyword evidence="2" id="KW-0677">Repeat</keyword>
<dbReference type="Gene3D" id="2.130.10.10">
    <property type="entry name" value="YVTN repeat-like/Quinoprotein amine dehydrogenase"/>
    <property type="match status" value="1"/>
</dbReference>
<dbReference type="PANTHER" id="PTHR22847:SF637">
    <property type="entry name" value="WD REPEAT DOMAIN 5B"/>
    <property type="match status" value="1"/>
</dbReference>
<sequence length="131" mass="14717">MLKHQNHYMFSMDIQVVFGVLIFHRYKAITRIIKVIALVSVKYGSNELGINGGANTILSGSNDGSVRLWDIRSGQQIQVFDGNTNEIWTVDYSPFVAKNIEVGGNSNVICSGSRDGIIRFWDIRSNKNELH</sequence>
<evidence type="ECO:0000256" key="2">
    <source>
        <dbReference type="ARBA" id="ARBA00022737"/>
    </source>
</evidence>
<feature type="repeat" description="WD" evidence="3">
    <location>
        <begin position="57"/>
        <end position="79"/>
    </location>
</feature>
<dbReference type="SUPFAM" id="SSF50978">
    <property type="entry name" value="WD40 repeat-like"/>
    <property type="match status" value="1"/>
</dbReference>